<organism evidence="3">
    <name type="scientific">Octopus bimaculoides</name>
    <name type="common">California two-spotted octopus</name>
    <dbReference type="NCBI Taxonomy" id="37653"/>
    <lineage>
        <taxon>Eukaryota</taxon>
        <taxon>Metazoa</taxon>
        <taxon>Spiralia</taxon>
        <taxon>Lophotrochozoa</taxon>
        <taxon>Mollusca</taxon>
        <taxon>Cephalopoda</taxon>
        <taxon>Coleoidea</taxon>
        <taxon>Octopodiformes</taxon>
        <taxon>Octopoda</taxon>
        <taxon>Incirrata</taxon>
        <taxon>Octopodidae</taxon>
        <taxon>Octopus</taxon>
    </lineage>
</organism>
<feature type="domain" description="DNA helicase Pif1-like 2B" evidence="2">
    <location>
        <begin position="96"/>
        <end position="141"/>
    </location>
</feature>
<gene>
    <name evidence="3" type="ORF">OCBIM_22017717mg</name>
</gene>
<dbReference type="Pfam" id="PF21530">
    <property type="entry name" value="Pif1_2B_dom"/>
    <property type="match status" value="1"/>
</dbReference>
<dbReference type="GO" id="GO:0006260">
    <property type="term" value="P:DNA replication"/>
    <property type="evidence" value="ECO:0007669"/>
    <property type="project" value="TreeGrafter"/>
</dbReference>
<dbReference type="InterPro" id="IPR049163">
    <property type="entry name" value="Pif1-like_2B_dom"/>
</dbReference>
<dbReference type="AlphaFoldDB" id="A0A0L8HCC7"/>
<proteinExistence type="predicted"/>
<evidence type="ECO:0000256" key="1">
    <source>
        <dbReference type="SAM" id="MobiDB-lite"/>
    </source>
</evidence>
<evidence type="ECO:0000259" key="2">
    <source>
        <dbReference type="Pfam" id="PF21530"/>
    </source>
</evidence>
<dbReference type="SUPFAM" id="SSF52540">
    <property type="entry name" value="P-loop containing nucleoside triphosphate hydrolases"/>
    <property type="match status" value="1"/>
</dbReference>
<name>A0A0L8HCC7_OCTBM</name>
<feature type="region of interest" description="Disordered" evidence="1">
    <location>
        <begin position="1"/>
        <end position="23"/>
    </location>
</feature>
<dbReference type="STRING" id="37653.A0A0L8HCC7"/>
<dbReference type="GO" id="GO:0005657">
    <property type="term" value="C:replication fork"/>
    <property type="evidence" value="ECO:0007669"/>
    <property type="project" value="TreeGrafter"/>
</dbReference>
<protein>
    <recommendedName>
        <fullName evidence="2">DNA helicase Pif1-like 2B domain-containing protein</fullName>
    </recommendedName>
</protein>
<reference evidence="3" key="1">
    <citation type="submission" date="2015-07" db="EMBL/GenBank/DDBJ databases">
        <title>MeaNS - Measles Nucleotide Surveillance Program.</title>
        <authorList>
            <person name="Tran T."/>
            <person name="Druce J."/>
        </authorList>
    </citation>
    <scope>NUCLEOTIDE SEQUENCE</scope>
    <source>
        <strain evidence="3">UCB-OBI-ISO-001</strain>
        <tissue evidence="3">Gonad</tissue>
    </source>
</reference>
<dbReference type="PANTHER" id="PTHR23274:SF48">
    <property type="entry name" value="ATP-DEPENDENT DNA HELICASE"/>
    <property type="match status" value="1"/>
</dbReference>
<sequence length="196" mass="22097">MAHRKHLSSKSQRLAADAQRQRGGQSSNYLLDIGNGNIPTVPTLGVFTIPLPNEVCLEYGNLSGLCDFVHRNLQGNYSNLLWLANRAIITPTNEAFIKKLTPSGFPAHILKLKKGIYIRLLGNLDLLNRHYNGTRYIIISLHNHVIEAEVALEPYAGTRLLIPRIPHIYQEFQFLFSFTSKQFPVKPAFALTYNNA</sequence>
<dbReference type="InterPro" id="IPR027417">
    <property type="entry name" value="P-loop_NTPase"/>
</dbReference>
<dbReference type="PANTHER" id="PTHR23274">
    <property type="entry name" value="DNA HELICASE-RELATED"/>
    <property type="match status" value="1"/>
</dbReference>
<dbReference type="EMBL" id="KQ418530">
    <property type="protein sequence ID" value="KOF86968.1"/>
    <property type="molecule type" value="Genomic_DNA"/>
</dbReference>
<evidence type="ECO:0000313" key="3">
    <source>
        <dbReference type="EMBL" id="KOF86968.1"/>
    </source>
</evidence>
<accession>A0A0L8HCC7</accession>